<evidence type="ECO:0000313" key="1">
    <source>
        <dbReference type="EMBL" id="QWB29764.1"/>
    </source>
</evidence>
<dbReference type="CDD" id="cd08026">
    <property type="entry name" value="DUF326"/>
    <property type="match status" value="1"/>
</dbReference>
<name>A0ABX8G865_EXIAC</name>
<dbReference type="RefSeq" id="WP_047390356.1">
    <property type="nucleotide sequence ID" value="NZ_CP075897.1"/>
</dbReference>
<dbReference type="Pfam" id="PF03860">
    <property type="entry name" value="Csp"/>
    <property type="match status" value="1"/>
</dbReference>
<dbReference type="InterPro" id="IPR005560">
    <property type="entry name" value="Csp_YhjQ"/>
</dbReference>
<dbReference type="PANTHER" id="PTHR37310:SF1">
    <property type="entry name" value="CYTOPLASMIC PROTEIN"/>
    <property type="match status" value="1"/>
</dbReference>
<protein>
    <submittedName>
        <fullName evidence="1">Four-helix bundle copper-binding protein</fullName>
    </submittedName>
</protein>
<evidence type="ECO:0000313" key="2">
    <source>
        <dbReference type="Proteomes" id="UP000679498"/>
    </source>
</evidence>
<dbReference type="PANTHER" id="PTHR37310">
    <property type="entry name" value="CYTOPLASMIC PROTEIN-RELATED"/>
    <property type="match status" value="1"/>
</dbReference>
<dbReference type="Proteomes" id="UP000679498">
    <property type="component" value="Chromosome"/>
</dbReference>
<keyword evidence="2" id="KW-1185">Reference proteome</keyword>
<reference evidence="1 2" key="1">
    <citation type="submission" date="2021-05" db="EMBL/GenBank/DDBJ databases">
        <title>Biocontrol using Exiguobacterium acetylicum SI17 against litchi downy blight caused by Peronophythora litchii.</title>
        <authorList>
            <person name="Zheng L."/>
        </authorList>
    </citation>
    <scope>NUCLEOTIDE SEQUENCE [LARGE SCALE GENOMIC DNA]</scope>
    <source>
        <strain evidence="1 2">SI17</strain>
    </source>
</reference>
<dbReference type="Gene3D" id="1.20.1270.360">
    <property type="match status" value="1"/>
</dbReference>
<dbReference type="EMBL" id="CP075897">
    <property type="protein sequence ID" value="QWB29764.1"/>
    <property type="molecule type" value="Genomic_DNA"/>
</dbReference>
<dbReference type="GeneID" id="88812884"/>
<organism evidence="1 2">
    <name type="scientific">Exiguobacterium acetylicum</name>
    <name type="common">Brevibacterium acetylicum</name>
    <dbReference type="NCBI Taxonomy" id="41170"/>
    <lineage>
        <taxon>Bacteria</taxon>
        <taxon>Bacillati</taxon>
        <taxon>Bacillota</taxon>
        <taxon>Bacilli</taxon>
        <taxon>Bacillales</taxon>
        <taxon>Bacillales Family XII. Incertae Sedis</taxon>
        <taxon>Exiguobacterium</taxon>
    </lineage>
</organism>
<gene>
    <name evidence="1" type="ORF">KKI46_14400</name>
</gene>
<accession>A0ABX8G865</accession>
<dbReference type="InterPro" id="IPR044543">
    <property type="entry name" value="YHJQ-like"/>
</dbReference>
<sequence length="104" mass="11355">MDQTVQQQLTDCILACNHCFDACLKEEHVGHMANCIRLDRDCADICSLLLQAIARNSSNVAVLAKACQEICEACAAECSKHDHDHCQACAKACTECAEACRQLI</sequence>
<proteinExistence type="predicted"/>